<keyword evidence="3" id="KW-1185">Reference proteome</keyword>
<gene>
    <name evidence="2" type="ORF">BGW38_010328</name>
</gene>
<feature type="compositionally biased region" description="Polar residues" evidence="1">
    <location>
        <begin position="140"/>
        <end position="162"/>
    </location>
</feature>
<comment type="caution">
    <text evidence="2">The sequence shown here is derived from an EMBL/GenBank/DDBJ whole genome shotgun (WGS) entry which is preliminary data.</text>
</comment>
<accession>A0A9P6JX98</accession>
<evidence type="ECO:0000313" key="2">
    <source>
        <dbReference type="EMBL" id="KAF9536056.1"/>
    </source>
</evidence>
<reference evidence="2" key="1">
    <citation type="journal article" date="2020" name="Fungal Divers.">
        <title>Resolving the Mortierellaceae phylogeny through synthesis of multi-gene phylogenetics and phylogenomics.</title>
        <authorList>
            <person name="Vandepol N."/>
            <person name="Liber J."/>
            <person name="Desiro A."/>
            <person name="Na H."/>
            <person name="Kennedy M."/>
            <person name="Barry K."/>
            <person name="Grigoriev I.V."/>
            <person name="Miller A.N."/>
            <person name="O'Donnell K."/>
            <person name="Stajich J.E."/>
            <person name="Bonito G."/>
        </authorList>
    </citation>
    <scope>NUCLEOTIDE SEQUENCE</scope>
    <source>
        <strain evidence="2">KOD1015</strain>
    </source>
</reference>
<feature type="region of interest" description="Disordered" evidence="1">
    <location>
        <begin position="1"/>
        <end position="35"/>
    </location>
</feature>
<name>A0A9P6JX98_9FUNG</name>
<sequence>QKSRRAQHYQHQPFLPQQHYRSSDHPSNRSQRVNTSIQPVVLSASSSAAAAAAAAAIVVGQESALLRQTPKPTSSLETSAGAAHSVSTPLSTSVSAASIEPESSGNDPASLLSRSLKRLRRHSDKSMSDVSGVGEEDSRSSQTQKAATSNDGHSQGPISTSRLHGLGIRRPESAERSVSSSPALPLTPSPRITPS</sequence>
<proteinExistence type="predicted"/>
<feature type="compositionally biased region" description="Polar residues" evidence="1">
    <location>
        <begin position="85"/>
        <end position="107"/>
    </location>
</feature>
<evidence type="ECO:0000313" key="3">
    <source>
        <dbReference type="Proteomes" id="UP000780801"/>
    </source>
</evidence>
<protein>
    <submittedName>
        <fullName evidence="2">Uncharacterized protein</fullName>
    </submittedName>
</protein>
<feature type="region of interest" description="Disordered" evidence="1">
    <location>
        <begin position="67"/>
        <end position="195"/>
    </location>
</feature>
<dbReference type="EMBL" id="JAABOA010008243">
    <property type="protein sequence ID" value="KAF9536056.1"/>
    <property type="molecule type" value="Genomic_DNA"/>
</dbReference>
<organism evidence="2 3">
    <name type="scientific">Lunasporangiospora selenospora</name>
    <dbReference type="NCBI Taxonomy" id="979761"/>
    <lineage>
        <taxon>Eukaryota</taxon>
        <taxon>Fungi</taxon>
        <taxon>Fungi incertae sedis</taxon>
        <taxon>Mucoromycota</taxon>
        <taxon>Mortierellomycotina</taxon>
        <taxon>Mortierellomycetes</taxon>
        <taxon>Mortierellales</taxon>
        <taxon>Mortierellaceae</taxon>
        <taxon>Lunasporangiospora</taxon>
    </lineage>
</organism>
<dbReference type="Proteomes" id="UP000780801">
    <property type="component" value="Unassembled WGS sequence"/>
</dbReference>
<feature type="non-terminal residue" evidence="2">
    <location>
        <position position="195"/>
    </location>
</feature>
<feature type="compositionally biased region" description="Pro residues" evidence="1">
    <location>
        <begin position="185"/>
        <end position="195"/>
    </location>
</feature>
<dbReference type="AlphaFoldDB" id="A0A9P6JX98"/>
<evidence type="ECO:0000256" key="1">
    <source>
        <dbReference type="SAM" id="MobiDB-lite"/>
    </source>
</evidence>
<feature type="non-terminal residue" evidence="2">
    <location>
        <position position="1"/>
    </location>
</feature>